<protein>
    <recommendedName>
        <fullName evidence="2">DUF2231 domain-containing protein</fullName>
    </recommendedName>
</protein>
<feature type="domain" description="DUF2231" evidence="2">
    <location>
        <begin position="10"/>
        <end position="35"/>
    </location>
</feature>
<name>A0A383AD26_9ZZZZ</name>
<feature type="non-terminal residue" evidence="3">
    <location>
        <position position="40"/>
    </location>
</feature>
<proteinExistence type="predicted"/>
<evidence type="ECO:0000259" key="2">
    <source>
        <dbReference type="Pfam" id="PF09990"/>
    </source>
</evidence>
<feature type="transmembrane region" description="Helical" evidence="1">
    <location>
        <begin position="14"/>
        <end position="36"/>
    </location>
</feature>
<dbReference type="AlphaFoldDB" id="A0A383AD26"/>
<keyword evidence="1" id="KW-0812">Transmembrane</keyword>
<evidence type="ECO:0000256" key="1">
    <source>
        <dbReference type="SAM" id="Phobius"/>
    </source>
</evidence>
<dbReference type="Pfam" id="PF09990">
    <property type="entry name" value="DUF2231"/>
    <property type="match status" value="1"/>
</dbReference>
<evidence type="ECO:0000313" key="3">
    <source>
        <dbReference type="EMBL" id="SVE05786.1"/>
    </source>
</evidence>
<dbReference type="EMBL" id="UINC01191243">
    <property type="protein sequence ID" value="SVE05786.1"/>
    <property type="molecule type" value="Genomic_DNA"/>
</dbReference>
<keyword evidence="1" id="KW-0472">Membrane</keyword>
<dbReference type="InterPro" id="IPR019251">
    <property type="entry name" value="DUF2231_TM"/>
</dbReference>
<reference evidence="3" key="1">
    <citation type="submission" date="2018-05" db="EMBL/GenBank/DDBJ databases">
        <authorList>
            <person name="Lanie J.A."/>
            <person name="Ng W.-L."/>
            <person name="Kazmierczak K.M."/>
            <person name="Andrzejewski T.M."/>
            <person name="Davidsen T.M."/>
            <person name="Wayne K.J."/>
            <person name="Tettelin H."/>
            <person name="Glass J.I."/>
            <person name="Rusch D."/>
            <person name="Podicherti R."/>
            <person name="Tsui H.-C.T."/>
            <person name="Winkler M.E."/>
        </authorList>
    </citation>
    <scope>NUCLEOTIDE SEQUENCE</scope>
</reference>
<accession>A0A383AD26</accession>
<keyword evidence="1" id="KW-1133">Transmembrane helix</keyword>
<gene>
    <name evidence="3" type="ORF">METZ01_LOCUS458640</name>
</gene>
<sequence length="40" mass="4334">MALLPSWAPNLHPLIVHFPIAVLTAAVVADLIDIFLPRST</sequence>
<organism evidence="3">
    <name type="scientific">marine metagenome</name>
    <dbReference type="NCBI Taxonomy" id="408172"/>
    <lineage>
        <taxon>unclassified sequences</taxon>
        <taxon>metagenomes</taxon>
        <taxon>ecological metagenomes</taxon>
    </lineage>
</organism>